<comment type="caution">
    <text evidence="1">The sequence shown here is derived from an EMBL/GenBank/DDBJ whole genome shotgun (WGS) entry which is preliminary data.</text>
</comment>
<protein>
    <submittedName>
        <fullName evidence="1">Uncharacterized protein</fullName>
    </submittedName>
</protein>
<organism evidence="1 2">
    <name type="scientific">Ataeniobius toweri</name>
    <dbReference type="NCBI Taxonomy" id="208326"/>
    <lineage>
        <taxon>Eukaryota</taxon>
        <taxon>Metazoa</taxon>
        <taxon>Chordata</taxon>
        <taxon>Craniata</taxon>
        <taxon>Vertebrata</taxon>
        <taxon>Euteleostomi</taxon>
        <taxon>Actinopterygii</taxon>
        <taxon>Neopterygii</taxon>
        <taxon>Teleostei</taxon>
        <taxon>Neoteleostei</taxon>
        <taxon>Acanthomorphata</taxon>
        <taxon>Ovalentaria</taxon>
        <taxon>Atherinomorphae</taxon>
        <taxon>Cyprinodontiformes</taxon>
        <taxon>Goodeidae</taxon>
        <taxon>Ataeniobius</taxon>
    </lineage>
</organism>
<accession>A0ABU7AJT9</accession>
<sequence>MSTKNGIQAVFILWHTRTLHRLMPSATKREGPPVVKGNLMDHHFIPTNNRFTIPATILFSQDSLHLSALIDSGSEQNLPNQRLVEQAQIDTELIPIPHLVSAINGVLPKQPEPDPGTA</sequence>
<gene>
    <name evidence="1" type="ORF">ATANTOWER_031178</name>
</gene>
<evidence type="ECO:0000313" key="2">
    <source>
        <dbReference type="Proteomes" id="UP001345963"/>
    </source>
</evidence>
<dbReference type="EMBL" id="JAHUTI010018468">
    <property type="protein sequence ID" value="MED6237675.1"/>
    <property type="molecule type" value="Genomic_DNA"/>
</dbReference>
<keyword evidence="2" id="KW-1185">Reference proteome</keyword>
<reference evidence="1 2" key="1">
    <citation type="submission" date="2021-07" db="EMBL/GenBank/DDBJ databases">
        <authorList>
            <person name="Palmer J.M."/>
        </authorList>
    </citation>
    <scope>NUCLEOTIDE SEQUENCE [LARGE SCALE GENOMIC DNA]</scope>
    <source>
        <strain evidence="1 2">AT_MEX2019</strain>
        <tissue evidence="1">Muscle</tissue>
    </source>
</reference>
<name>A0ABU7AJT9_9TELE</name>
<evidence type="ECO:0000313" key="1">
    <source>
        <dbReference type="EMBL" id="MED6237675.1"/>
    </source>
</evidence>
<dbReference type="Proteomes" id="UP001345963">
    <property type="component" value="Unassembled WGS sequence"/>
</dbReference>
<feature type="non-terminal residue" evidence="1">
    <location>
        <position position="118"/>
    </location>
</feature>
<proteinExistence type="predicted"/>